<evidence type="ECO:0000313" key="1">
    <source>
        <dbReference type="EMBL" id="SUX45149.1"/>
    </source>
</evidence>
<gene>
    <name evidence="1" type="ORF">NCTC13532_01154</name>
</gene>
<evidence type="ECO:0000313" key="2">
    <source>
        <dbReference type="Proteomes" id="UP000254282"/>
    </source>
</evidence>
<dbReference type="EMBL" id="UFVR01000004">
    <property type="protein sequence ID" value="SUX45149.1"/>
    <property type="molecule type" value="Genomic_DNA"/>
</dbReference>
<sequence length="89" mass="10342">MVFLQKPTRSDDYQALNLSQAPSVRVFFVAQRRKKYGEPVNGSTNFVCESKTSRYGFFQNLLEVTFVESKLLNTIDHANIIRLHITLFR</sequence>
<name>A0A381FF21_9FLAO</name>
<dbReference type="Proteomes" id="UP000254282">
    <property type="component" value="Unassembled WGS sequence"/>
</dbReference>
<organism evidence="1 2">
    <name type="scientific">Chryseobacterium indoltheticum</name>
    <dbReference type="NCBI Taxonomy" id="254"/>
    <lineage>
        <taxon>Bacteria</taxon>
        <taxon>Pseudomonadati</taxon>
        <taxon>Bacteroidota</taxon>
        <taxon>Flavobacteriia</taxon>
        <taxon>Flavobacteriales</taxon>
        <taxon>Weeksellaceae</taxon>
        <taxon>Chryseobacterium group</taxon>
        <taxon>Chryseobacterium</taxon>
    </lineage>
</organism>
<dbReference type="AlphaFoldDB" id="A0A381FF21"/>
<proteinExistence type="predicted"/>
<protein>
    <submittedName>
        <fullName evidence="1">Uncharacterized protein</fullName>
    </submittedName>
</protein>
<reference evidence="1 2" key="1">
    <citation type="submission" date="2018-06" db="EMBL/GenBank/DDBJ databases">
        <authorList>
            <consortium name="Pathogen Informatics"/>
            <person name="Doyle S."/>
        </authorList>
    </citation>
    <scope>NUCLEOTIDE SEQUENCE [LARGE SCALE GENOMIC DNA]</scope>
    <source>
        <strain evidence="1 2">NCTC13532</strain>
    </source>
</reference>
<accession>A0A381FF21</accession>